<dbReference type="Gene3D" id="2.10.25.10">
    <property type="entry name" value="Laminin"/>
    <property type="match status" value="3"/>
</dbReference>
<dbReference type="AlphaFoldDB" id="A0AAV4DGW8"/>
<accession>A0AAV4DGW8</accession>
<dbReference type="EMBL" id="BLXT01007882">
    <property type="protein sequence ID" value="GFO43416.1"/>
    <property type="molecule type" value="Genomic_DNA"/>
</dbReference>
<evidence type="ECO:0000313" key="13">
    <source>
        <dbReference type="Proteomes" id="UP000735302"/>
    </source>
</evidence>
<evidence type="ECO:0000259" key="10">
    <source>
        <dbReference type="PROSITE" id="PS50026"/>
    </source>
</evidence>
<evidence type="ECO:0000313" key="12">
    <source>
        <dbReference type="EMBL" id="GFO43416.1"/>
    </source>
</evidence>
<comment type="caution">
    <text evidence="12">The sequence shown here is derived from an EMBL/GenBank/DDBJ whole genome shotgun (WGS) entry which is preliminary data.</text>
</comment>
<evidence type="ECO:0000259" key="11">
    <source>
        <dbReference type="PROSITE" id="PS51828"/>
    </source>
</evidence>
<feature type="domain" description="EGF-like" evidence="10">
    <location>
        <begin position="67"/>
        <end position="108"/>
    </location>
</feature>
<feature type="domain" description="EGF-like" evidence="10">
    <location>
        <begin position="208"/>
        <end position="245"/>
    </location>
</feature>
<comment type="subcellular location">
    <subcellularLocation>
        <location evidence="1">Secreted</location>
    </subcellularLocation>
</comment>
<evidence type="ECO:0000256" key="2">
    <source>
        <dbReference type="ARBA" id="ARBA00022525"/>
    </source>
</evidence>
<evidence type="ECO:0000256" key="6">
    <source>
        <dbReference type="ARBA" id="ARBA00023180"/>
    </source>
</evidence>
<dbReference type="SMART" id="SM00179">
    <property type="entry name" value="EGF_CA"/>
    <property type="match status" value="3"/>
</dbReference>
<feature type="disulfide bond" evidence="7">
    <location>
        <begin position="235"/>
        <end position="244"/>
    </location>
</feature>
<dbReference type="Proteomes" id="UP000735302">
    <property type="component" value="Unassembled WGS sequence"/>
</dbReference>
<feature type="domain" description="Pentraxin (PTX)" evidence="11">
    <location>
        <begin position="250"/>
        <end position="465"/>
    </location>
</feature>
<feature type="disulfide bond" evidence="7">
    <location>
        <begin position="165"/>
        <end position="174"/>
    </location>
</feature>
<name>A0AAV4DGW8_9GAST</name>
<keyword evidence="13" id="KW-1185">Reference proteome</keyword>
<evidence type="ECO:0000256" key="4">
    <source>
        <dbReference type="ARBA" id="ARBA00022737"/>
    </source>
</evidence>
<feature type="domain" description="EGF-like" evidence="10">
    <location>
        <begin position="137"/>
        <end position="175"/>
    </location>
</feature>
<evidence type="ECO:0000256" key="1">
    <source>
        <dbReference type="ARBA" id="ARBA00004613"/>
    </source>
</evidence>
<protein>
    <submittedName>
        <fullName evidence="12">Sushi, von Willebrand factor type a, egf and pentraxin domain-containing 1</fullName>
    </submittedName>
</protein>
<keyword evidence="9" id="KW-1133">Transmembrane helix</keyword>
<dbReference type="SMART" id="SM00181">
    <property type="entry name" value="EGF"/>
    <property type="match status" value="4"/>
</dbReference>
<feature type="disulfide bond" evidence="7">
    <location>
        <begin position="98"/>
        <end position="107"/>
    </location>
</feature>
<dbReference type="GO" id="GO:0007219">
    <property type="term" value="P:Notch signaling pathway"/>
    <property type="evidence" value="ECO:0007669"/>
    <property type="project" value="TreeGrafter"/>
</dbReference>
<dbReference type="SMART" id="SM00159">
    <property type="entry name" value="PTX"/>
    <property type="match status" value="1"/>
</dbReference>
<feature type="compositionally biased region" description="Polar residues" evidence="8">
    <location>
        <begin position="628"/>
        <end position="641"/>
    </location>
</feature>
<organism evidence="12 13">
    <name type="scientific">Plakobranchus ocellatus</name>
    <dbReference type="NCBI Taxonomy" id="259542"/>
    <lineage>
        <taxon>Eukaryota</taxon>
        <taxon>Metazoa</taxon>
        <taxon>Spiralia</taxon>
        <taxon>Lophotrochozoa</taxon>
        <taxon>Mollusca</taxon>
        <taxon>Gastropoda</taxon>
        <taxon>Heterobranchia</taxon>
        <taxon>Euthyneura</taxon>
        <taxon>Panpulmonata</taxon>
        <taxon>Sacoglossa</taxon>
        <taxon>Placobranchoidea</taxon>
        <taxon>Plakobranchidae</taxon>
        <taxon>Plakobranchus</taxon>
    </lineage>
</organism>
<keyword evidence="6" id="KW-0325">Glycoprotein</keyword>
<dbReference type="InterPro" id="IPR013320">
    <property type="entry name" value="ConA-like_dom_sf"/>
</dbReference>
<evidence type="ECO:0000256" key="9">
    <source>
        <dbReference type="SAM" id="Phobius"/>
    </source>
</evidence>
<evidence type="ECO:0000256" key="8">
    <source>
        <dbReference type="SAM" id="MobiDB-lite"/>
    </source>
</evidence>
<keyword evidence="9" id="KW-0812">Transmembrane</keyword>
<dbReference type="CDD" id="cd00054">
    <property type="entry name" value="EGF_CA"/>
    <property type="match status" value="2"/>
</dbReference>
<dbReference type="GO" id="GO:0005112">
    <property type="term" value="F:Notch binding"/>
    <property type="evidence" value="ECO:0007669"/>
    <property type="project" value="TreeGrafter"/>
</dbReference>
<sequence length="799" mass="88476">MCLSCARGMTTESEGTVMAHDCQKECGRGFYSWNGKEPGCEPCALDTFQPMEGQTMCEPLGPMPSTGALTCEDTSLLCYNGGWCSDTADVRGIPICQCQRGYEGFICQDLDVHFCPWHYICPNSSLTDENQSKFWQYNDSCLSAVCLNGGTCVNSNSSNSYECFCPLEYSGLHCETPVLLCRRIPCLHGACEDGMCLCDSQDKDCEPPEDPCRYHSCSFGSTCLKRRAGGYICKCQPGRTGPHCGDELSSDFDMVFGLEPRLGWDVTLPEEFMPSLTAMTVCMWLRPSPMTSFFTLVTFSASASAETPFVDPYTGSYTVFKLKQSEQLYIQFFVETVKTEVIIPSLVWTHLCFTWKQFSGNWQLFLNGTLSANGSLAVTDEQVIPQNTLVTIAPRNTTLSDWMIFQGRVSQFSIFSHVLTTAQIRGLANPVACNGSYYGDVISWNNVLPYALDKRRSLCLDVNECWFPSQFPCPPPTDVCLDQLGSYSCVRPQRHRDSNTGAGIRVWLERVGVATIVAVVVLVLLFIFVRCMRKRNIRSSTGQNSSVQLRQHVDFHGQANPGASSGRDSSGTNSNRISRANSGSHRSIVRSSGRKVDGPSIFRRTSTPEDTRRLLAVTDALEETVIFDQNDSTASRRTTSFSDERPQTEQFDGNSRKAESQQQNFIINANYTSAGTEQILYLTEKGAVHVSPSGEEPTPLTFRTAARGTANPIEFLRQKFPTLAFGRSNRIVQPSAYKSLKQVNAASMDYEDDDSKDHAMEDPYLVSPDDEIRELQADDANTDNFPGSSRPVSSSNAGN</sequence>
<dbReference type="GO" id="GO:0005576">
    <property type="term" value="C:extracellular region"/>
    <property type="evidence" value="ECO:0007669"/>
    <property type="project" value="UniProtKB-SubCell"/>
</dbReference>
<dbReference type="InterPro" id="IPR000742">
    <property type="entry name" value="EGF"/>
</dbReference>
<dbReference type="Gene3D" id="2.60.120.200">
    <property type="match status" value="1"/>
</dbReference>
<keyword evidence="3 7" id="KW-0245">EGF-like domain</keyword>
<dbReference type="GO" id="GO:0005509">
    <property type="term" value="F:calcium ion binding"/>
    <property type="evidence" value="ECO:0007669"/>
    <property type="project" value="InterPro"/>
</dbReference>
<comment type="caution">
    <text evidence="7">Lacks conserved residue(s) required for the propagation of feature annotation.</text>
</comment>
<feature type="transmembrane region" description="Helical" evidence="9">
    <location>
        <begin position="507"/>
        <end position="529"/>
    </location>
</feature>
<evidence type="ECO:0000256" key="7">
    <source>
        <dbReference type="PROSITE-ProRule" id="PRU00076"/>
    </source>
</evidence>
<feature type="disulfide bond" evidence="7">
    <location>
        <begin position="146"/>
        <end position="163"/>
    </location>
</feature>
<keyword evidence="4" id="KW-0677">Repeat</keyword>
<feature type="region of interest" description="Disordered" evidence="8">
    <location>
        <begin position="556"/>
        <end position="607"/>
    </location>
</feature>
<dbReference type="Pfam" id="PF13385">
    <property type="entry name" value="Laminin_G_3"/>
    <property type="match status" value="1"/>
</dbReference>
<dbReference type="PANTHER" id="PTHR12916:SF9">
    <property type="entry name" value="NEUROGENIC LOCUS NOTCH HOMOLOG PROTEIN 1-RELATED"/>
    <property type="match status" value="1"/>
</dbReference>
<reference evidence="12 13" key="1">
    <citation type="journal article" date="2021" name="Elife">
        <title>Chloroplast acquisition without the gene transfer in kleptoplastic sea slugs, Plakobranchus ocellatus.</title>
        <authorList>
            <person name="Maeda T."/>
            <person name="Takahashi S."/>
            <person name="Yoshida T."/>
            <person name="Shimamura S."/>
            <person name="Takaki Y."/>
            <person name="Nagai Y."/>
            <person name="Toyoda A."/>
            <person name="Suzuki Y."/>
            <person name="Arimoto A."/>
            <person name="Ishii H."/>
            <person name="Satoh N."/>
            <person name="Nishiyama T."/>
            <person name="Hasebe M."/>
            <person name="Maruyama T."/>
            <person name="Minagawa J."/>
            <person name="Obokata J."/>
            <person name="Shigenobu S."/>
        </authorList>
    </citation>
    <scope>NUCLEOTIDE SEQUENCE [LARGE SCALE GENOMIC DNA]</scope>
</reference>
<dbReference type="SUPFAM" id="SSF57196">
    <property type="entry name" value="EGF/Laminin"/>
    <property type="match status" value="2"/>
</dbReference>
<dbReference type="PROSITE" id="PS50026">
    <property type="entry name" value="EGF_3"/>
    <property type="match status" value="3"/>
</dbReference>
<dbReference type="PROSITE" id="PS51828">
    <property type="entry name" value="PTX_2"/>
    <property type="match status" value="1"/>
</dbReference>
<evidence type="ECO:0000256" key="5">
    <source>
        <dbReference type="ARBA" id="ARBA00023157"/>
    </source>
</evidence>
<dbReference type="PROSITE" id="PS00022">
    <property type="entry name" value="EGF_1"/>
    <property type="match status" value="3"/>
</dbReference>
<dbReference type="FunFam" id="2.10.25.10:FF:000045">
    <property type="entry name" value="Slit guidance ligand 2"/>
    <property type="match status" value="1"/>
</dbReference>
<feature type="region of interest" description="Disordered" evidence="8">
    <location>
        <begin position="748"/>
        <end position="799"/>
    </location>
</feature>
<keyword evidence="2" id="KW-0964">Secreted</keyword>
<evidence type="ECO:0000256" key="3">
    <source>
        <dbReference type="ARBA" id="ARBA00022536"/>
    </source>
</evidence>
<dbReference type="InterPro" id="IPR001759">
    <property type="entry name" value="PTX_dom"/>
</dbReference>
<dbReference type="GO" id="GO:0007399">
    <property type="term" value="P:nervous system development"/>
    <property type="evidence" value="ECO:0007669"/>
    <property type="project" value="UniProtKB-ARBA"/>
</dbReference>
<dbReference type="PANTHER" id="PTHR12916">
    <property type="entry name" value="CYTOCHROME C OXIDASE POLYPEPTIDE VIC-2"/>
    <property type="match status" value="1"/>
</dbReference>
<dbReference type="Pfam" id="PF00008">
    <property type="entry name" value="EGF"/>
    <property type="match status" value="1"/>
</dbReference>
<dbReference type="PROSITE" id="PS01186">
    <property type="entry name" value="EGF_2"/>
    <property type="match status" value="1"/>
</dbReference>
<feature type="compositionally biased region" description="Polar residues" evidence="8">
    <location>
        <begin position="561"/>
        <end position="585"/>
    </location>
</feature>
<keyword evidence="5 7" id="KW-1015">Disulfide bond</keyword>
<gene>
    <name evidence="12" type="ORF">PoB_006992100</name>
</gene>
<keyword evidence="9" id="KW-0472">Membrane</keyword>
<proteinExistence type="predicted"/>
<feature type="region of interest" description="Disordered" evidence="8">
    <location>
        <begin position="628"/>
        <end position="659"/>
    </location>
</feature>
<feature type="compositionally biased region" description="Polar residues" evidence="8">
    <location>
        <begin position="782"/>
        <end position="799"/>
    </location>
</feature>
<dbReference type="SUPFAM" id="SSF49899">
    <property type="entry name" value="Concanavalin A-like lectins/glucanases"/>
    <property type="match status" value="1"/>
</dbReference>
<dbReference type="InterPro" id="IPR001881">
    <property type="entry name" value="EGF-like_Ca-bd_dom"/>
</dbReference>